<dbReference type="GO" id="GO:0005524">
    <property type="term" value="F:ATP binding"/>
    <property type="evidence" value="ECO:0007669"/>
    <property type="project" value="UniProtKB-KW"/>
</dbReference>
<dbReference type="InterPro" id="IPR003959">
    <property type="entry name" value="ATPase_AAA_core"/>
</dbReference>
<dbReference type="InterPro" id="IPR027417">
    <property type="entry name" value="P-loop_NTPase"/>
</dbReference>
<organism evidence="4 5">
    <name type="scientific">Vittaforma corneae (strain ATCC 50505)</name>
    <name type="common">Microsporidian parasite</name>
    <name type="synonym">Nosema corneum</name>
    <dbReference type="NCBI Taxonomy" id="993615"/>
    <lineage>
        <taxon>Eukaryota</taxon>
        <taxon>Fungi</taxon>
        <taxon>Fungi incertae sedis</taxon>
        <taxon>Microsporidia</taxon>
        <taxon>Nosematidae</taxon>
        <taxon>Vittaforma</taxon>
    </lineage>
</organism>
<keyword evidence="1" id="KW-0547">Nucleotide-binding</keyword>
<sequence>MLRVEIRTDSDEEEISIGTYKLNTCISNSIHVCEFFSPTLRQYEGYVTLDSIEDVERFEYKTQSWEIEQEYCSEERLPSRKYLHLWEGIVYDEKEKYELFEKILKIENASKKVRELFGINKCVLIHGKPGTGKSSLSKAVVQKLAIRRNKVYTLRRIRCSQLFSRFYGESMKILEKTLKECEENTVILVDEADSILMNRSNLFSRNEPGDSLRIVNTLLNILDKSENLLIFTTNFKEELDEAFLSRCDVLFEMKSLKHEHVYFLLKGVFEKIQDFQLFNYFQFSEFSSVKICGSLVDENSLLLFEIAKKIENMSPRQIKKLVFGILEDRKVDVSLAVKKLRSLVDQISLAANIKTK</sequence>
<feature type="domain" description="AAA+ ATPase" evidence="3">
    <location>
        <begin position="119"/>
        <end position="257"/>
    </location>
</feature>
<dbReference type="EMBL" id="JH370133">
    <property type="protein sequence ID" value="ELA42228.1"/>
    <property type="molecule type" value="Genomic_DNA"/>
</dbReference>
<dbReference type="PANTHER" id="PTHR45991">
    <property type="entry name" value="PACHYTENE CHECKPOINT PROTEIN 2"/>
    <property type="match status" value="1"/>
</dbReference>
<dbReference type="Pfam" id="PF00004">
    <property type="entry name" value="AAA"/>
    <property type="match status" value="1"/>
</dbReference>
<evidence type="ECO:0000313" key="5">
    <source>
        <dbReference type="Proteomes" id="UP000011082"/>
    </source>
</evidence>
<dbReference type="GO" id="GO:0007131">
    <property type="term" value="P:reciprocal meiotic recombination"/>
    <property type="evidence" value="ECO:0007669"/>
    <property type="project" value="TreeGrafter"/>
</dbReference>
<dbReference type="GO" id="GO:0005694">
    <property type="term" value="C:chromosome"/>
    <property type="evidence" value="ECO:0007669"/>
    <property type="project" value="TreeGrafter"/>
</dbReference>
<dbReference type="VEuPathDB" id="MicrosporidiaDB:VICG_00627"/>
<evidence type="ECO:0000256" key="1">
    <source>
        <dbReference type="ARBA" id="ARBA00022741"/>
    </source>
</evidence>
<dbReference type="InParanoid" id="L2GMV5"/>
<keyword evidence="5" id="KW-1185">Reference proteome</keyword>
<accession>L2GMV5</accession>
<dbReference type="RefSeq" id="XP_007604079.1">
    <property type="nucleotide sequence ID" value="XM_007604017.1"/>
</dbReference>
<dbReference type="PANTHER" id="PTHR45991:SF1">
    <property type="entry name" value="PACHYTENE CHECKPOINT PROTEIN 2 HOMOLOG"/>
    <property type="match status" value="1"/>
</dbReference>
<evidence type="ECO:0000256" key="2">
    <source>
        <dbReference type="ARBA" id="ARBA00022840"/>
    </source>
</evidence>
<dbReference type="SMART" id="SM00382">
    <property type="entry name" value="AAA"/>
    <property type="match status" value="1"/>
</dbReference>
<evidence type="ECO:0000313" key="4">
    <source>
        <dbReference type="EMBL" id="ELA42228.1"/>
    </source>
</evidence>
<dbReference type="GeneID" id="19881344"/>
<dbReference type="Gene3D" id="3.40.50.300">
    <property type="entry name" value="P-loop containing nucleotide triphosphate hydrolases"/>
    <property type="match status" value="1"/>
</dbReference>
<dbReference type="GO" id="GO:0005634">
    <property type="term" value="C:nucleus"/>
    <property type="evidence" value="ECO:0007669"/>
    <property type="project" value="TreeGrafter"/>
</dbReference>
<dbReference type="GO" id="GO:0051598">
    <property type="term" value="P:meiotic recombination checkpoint signaling"/>
    <property type="evidence" value="ECO:0007669"/>
    <property type="project" value="TreeGrafter"/>
</dbReference>
<dbReference type="GO" id="GO:0016887">
    <property type="term" value="F:ATP hydrolysis activity"/>
    <property type="evidence" value="ECO:0007669"/>
    <property type="project" value="InterPro"/>
</dbReference>
<keyword evidence="2" id="KW-0067">ATP-binding</keyword>
<evidence type="ECO:0000259" key="3">
    <source>
        <dbReference type="SMART" id="SM00382"/>
    </source>
</evidence>
<gene>
    <name evidence="4" type="ORF">VICG_00627</name>
</gene>
<dbReference type="Proteomes" id="UP000011082">
    <property type="component" value="Unassembled WGS sequence"/>
</dbReference>
<reference evidence="5" key="1">
    <citation type="submission" date="2011-05" db="EMBL/GenBank/DDBJ databases">
        <title>The genome sequence of Vittaforma corneae strain ATCC 50505.</title>
        <authorList>
            <consortium name="The Broad Institute Genome Sequencing Platform"/>
            <person name="Cuomo C."/>
            <person name="Didier E."/>
            <person name="Bowers L."/>
            <person name="Young S.K."/>
            <person name="Zeng Q."/>
            <person name="Gargeya S."/>
            <person name="Fitzgerald M."/>
            <person name="Haas B."/>
            <person name="Abouelleil A."/>
            <person name="Alvarado L."/>
            <person name="Arachchi H.M."/>
            <person name="Berlin A."/>
            <person name="Chapman S.B."/>
            <person name="Gearin G."/>
            <person name="Goldberg J."/>
            <person name="Griggs A."/>
            <person name="Gujja S."/>
            <person name="Hansen M."/>
            <person name="Heiman D."/>
            <person name="Howarth C."/>
            <person name="Larimer J."/>
            <person name="Lui A."/>
            <person name="MacDonald P.J.P."/>
            <person name="McCowen C."/>
            <person name="Montmayeur A."/>
            <person name="Murphy C."/>
            <person name="Neiman D."/>
            <person name="Pearson M."/>
            <person name="Priest M."/>
            <person name="Roberts A."/>
            <person name="Saif S."/>
            <person name="Shea T."/>
            <person name="Sisk P."/>
            <person name="Stolte C."/>
            <person name="Sykes S."/>
            <person name="Wortman J."/>
            <person name="Nusbaum C."/>
            <person name="Birren B."/>
        </authorList>
    </citation>
    <scope>NUCLEOTIDE SEQUENCE [LARGE SCALE GENOMIC DNA]</scope>
    <source>
        <strain evidence="5">ATCC 50505</strain>
    </source>
</reference>
<dbReference type="SUPFAM" id="SSF52540">
    <property type="entry name" value="P-loop containing nucleoside triphosphate hydrolases"/>
    <property type="match status" value="1"/>
</dbReference>
<dbReference type="STRING" id="993615.L2GMV5"/>
<dbReference type="InterPro" id="IPR044539">
    <property type="entry name" value="Pch2-like"/>
</dbReference>
<name>L2GMV5_VITCO</name>
<dbReference type="OrthoDB" id="10042665at2759"/>
<protein>
    <recommendedName>
        <fullName evidence="3">AAA+ ATPase domain-containing protein</fullName>
    </recommendedName>
</protein>
<dbReference type="InterPro" id="IPR003593">
    <property type="entry name" value="AAA+_ATPase"/>
</dbReference>
<dbReference type="HOGENOM" id="CLU_778907_0_0_1"/>
<dbReference type="OMA" id="ICARNEP"/>
<dbReference type="AlphaFoldDB" id="L2GMV5"/>
<proteinExistence type="predicted"/>